<evidence type="ECO:0000256" key="1">
    <source>
        <dbReference type="SAM" id="MobiDB-lite"/>
    </source>
</evidence>
<name>A0A9P9IND9_9PLEO</name>
<dbReference type="EMBL" id="JAGMWT010000007">
    <property type="protein sequence ID" value="KAH7125450.1"/>
    <property type="molecule type" value="Genomic_DNA"/>
</dbReference>
<keyword evidence="2" id="KW-0812">Transmembrane</keyword>
<feature type="transmembrane region" description="Helical" evidence="2">
    <location>
        <begin position="34"/>
        <end position="55"/>
    </location>
</feature>
<evidence type="ECO:0000313" key="3">
    <source>
        <dbReference type="EMBL" id="KAH7125450.1"/>
    </source>
</evidence>
<feature type="region of interest" description="Disordered" evidence="1">
    <location>
        <begin position="112"/>
        <end position="144"/>
    </location>
</feature>
<feature type="compositionally biased region" description="Polar residues" evidence="1">
    <location>
        <begin position="185"/>
        <end position="195"/>
    </location>
</feature>
<dbReference type="AlphaFoldDB" id="A0A9P9IND9"/>
<proteinExistence type="predicted"/>
<comment type="caution">
    <text evidence="3">The sequence shown here is derived from an EMBL/GenBank/DDBJ whole genome shotgun (WGS) entry which is preliminary data.</text>
</comment>
<accession>A0A9P9IND9</accession>
<organism evidence="3 4">
    <name type="scientific">Dendryphion nanum</name>
    <dbReference type="NCBI Taxonomy" id="256645"/>
    <lineage>
        <taxon>Eukaryota</taxon>
        <taxon>Fungi</taxon>
        <taxon>Dikarya</taxon>
        <taxon>Ascomycota</taxon>
        <taxon>Pezizomycotina</taxon>
        <taxon>Dothideomycetes</taxon>
        <taxon>Pleosporomycetidae</taxon>
        <taxon>Pleosporales</taxon>
        <taxon>Torulaceae</taxon>
        <taxon>Dendryphion</taxon>
    </lineage>
</organism>
<evidence type="ECO:0000313" key="4">
    <source>
        <dbReference type="Proteomes" id="UP000700596"/>
    </source>
</evidence>
<gene>
    <name evidence="3" type="ORF">B0J11DRAFT_307019</name>
</gene>
<protein>
    <submittedName>
        <fullName evidence="3">Uncharacterized protein</fullName>
    </submittedName>
</protein>
<keyword evidence="2" id="KW-1133">Transmembrane helix</keyword>
<keyword evidence="4" id="KW-1185">Reference proteome</keyword>
<sequence length="339" mass="37783">MGGGELSSHSPSTYSTKPVIQLICQVEPFHLGDFLIVLIVVFYSICLTAFIIEFTTHPSSSTMIMQLSQLPPMIKTEANAPPMLMAIDPHQGVQLPSFAQFLDAVDYTSQDSTSSITTGRSSSVSTSSPITSTPPSPKFVPIRDIARRQRNTPARRLKQIEGHFAHTPQSRYSGVRKPSPRRESQLLNPKTTTPHPSKKEPTLAERKIKNIRERDSRACIHEYLSNLYMTLLQLNPNIITTGHWTPLKSNNVIETVTGPDGIEGPLAYAPFRHNKVDFVPAAQTMLIQYRFIIHKMMKELEQLGGEPSLDAYRGLLGVAGTEQFEELSTEMFDLSRHGV</sequence>
<feature type="region of interest" description="Disordered" evidence="1">
    <location>
        <begin position="156"/>
        <end position="203"/>
    </location>
</feature>
<dbReference type="Proteomes" id="UP000700596">
    <property type="component" value="Unassembled WGS sequence"/>
</dbReference>
<reference evidence="3" key="1">
    <citation type="journal article" date="2021" name="Nat. Commun.">
        <title>Genetic determinants of endophytism in the Arabidopsis root mycobiome.</title>
        <authorList>
            <person name="Mesny F."/>
            <person name="Miyauchi S."/>
            <person name="Thiergart T."/>
            <person name="Pickel B."/>
            <person name="Atanasova L."/>
            <person name="Karlsson M."/>
            <person name="Huettel B."/>
            <person name="Barry K.W."/>
            <person name="Haridas S."/>
            <person name="Chen C."/>
            <person name="Bauer D."/>
            <person name="Andreopoulos W."/>
            <person name="Pangilinan J."/>
            <person name="LaButti K."/>
            <person name="Riley R."/>
            <person name="Lipzen A."/>
            <person name="Clum A."/>
            <person name="Drula E."/>
            <person name="Henrissat B."/>
            <person name="Kohler A."/>
            <person name="Grigoriev I.V."/>
            <person name="Martin F.M."/>
            <person name="Hacquard S."/>
        </authorList>
    </citation>
    <scope>NUCLEOTIDE SEQUENCE</scope>
    <source>
        <strain evidence="3">MPI-CAGE-CH-0243</strain>
    </source>
</reference>
<feature type="compositionally biased region" description="Low complexity" evidence="1">
    <location>
        <begin position="112"/>
        <end position="131"/>
    </location>
</feature>
<evidence type="ECO:0000256" key="2">
    <source>
        <dbReference type="SAM" id="Phobius"/>
    </source>
</evidence>
<keyword evidence="2" id="KW-0472">Membrane</keyword>